<feature type="non-terminal residue" evidence="1">
    <location>
        <position position="1"/>
    </location>
</feature>
<gene>
    <name evidence="1" type="ORF">S03H2_18824</name>
</gene>
<reference evidence="1" key="1">
    <citation type="journal article" date="2014" name="Front. Microbiol.">
        <title>High frequency of phylogenetically diverse reductive dehalogenase-homologous genes in deep subseafloor sedimentary metagenomes.</title>
        <authorList>
            <person name="Kawai M."/>
            <person name="Futagami T."/>
            <person name="Toyoda A."/>
            <person name="Takaki Y."/>
            <person name="Nishi S."/>
            <person name="Hori S."/>
            <person name="Arai W."/>
            <person name="Tsubouchi T."/>
            <person name="Morono Y."/>
            <person name="Uchiyama I."/>
            <person name="Ito T."/>
            <person name="Fujiyama A."/>
            <person name="Inagaki F."/>
            <person name="Takami H."/>
        </authorList>
    </citation>
    <scope>NUCLEOTIDE SEQUENCE</scope>
    <source>
        <strain evidence="1">Expedition CK06-06</strain>
    </source>
</reference>
<organism evidence="1">
    <name type="scientific">marine sediment metagenome</name>
    <dbReference type="NCBI Taxonomy" id="412755"/>
    <lineage>
        <taxon>unclassified sequences</taxon>
        <taxon>metagenomes</taxon>
        <taxon>ecological metagenomes</taxon>
    </lineage>
</organism>
<comment type="caution">
    <text evidence="1">The sequence shown here is derived from an EMBL/GenBank/DDBJ whole genome shotgun (WGS) entry which is preliminary data.</text>
</comment>
<accession>X1F9F7</accession>
<proteinExistence type="predicted"/>
<protein>
    <submittedName>
        <fullName evidence="1">Uncharacterized protein</fullName>
    </submittedName>
</protein>
<dbReference type="AlphaFoldDB" id="X1F9F7"/>
<evidence type="ECO:0000313" key="1">
    <source>
        <dbReference type="EMBL" id="GAH41592.1"/>
    </source>
</evidence>
<dbReference type="EMBL" id="BARU01009788">
    <property type="protein sequence ID" value="GAH41592.1"/>
    <property type="molecule type" value="Genomic_DNA"/>
</dbReference>
<name>X1F9F7_9ZZZZ</name>
<sequence length="31" mass="3637">TLLLNNRVDLKTIVVDFGTNYRNQLLSWCNL</sequence>